<dbReference type="AlphaFoldDB" id="A0AAN6R0F3"/>
<gene>
    <name evidence="1" type="ORF">LTR82_000155</name>
    <name evidence="2" type="ORF">LTR91_002779</name>
</gene>
<evidence type="ECO:0000313" key="3">
    <source>
        <dbReference type="Proteomes" id="UP001175353"/>
    </source>
</evidence>
<dbReference type="EMBL" id="JAUJLE010000013">
    <property type="protein sequence ID" value="KAK1009639.1"/>
    <property type="molecule type" value="Genomic_DNA"/>
</dbReference>
<evidence type="ECO:0000313" key="1">
    <source>
        <dbReference type="EMBL" id="KAK0328227.1"/>
    </source>
</evidence>
<reference evidence="2" key="2">
    <citation type="submission" date="2023-06" db="EMBL/GenBank/DDBJ databases">
        <title>Black Yeasts Isolated from many extreme environments.</title>
        <authorList>
            <person name="Coleine C."/>
            <person name="Stajich J.E."/>
            <person name="Selbmann L."/>
        </authorList>
    </citation>
    <scope>NUCLEOTIDE SEQUENCE</scope>
    <source>
        <strain evidence="2">CCFEE 5200</strain>
    </source>
</reference>
<protein>
    <submittedName>
        <fullName evidence="2">Uncharacterized protein</fullName>
    </submittedName>
</protein>
<dbReference type="EMBL" id="JASUXU010000001">
    <property type="protein sequence ID" value="KAK0328227.1"/>
    <property type="molecule type" value="Genomic_DNA"/>
</dbReference>
<name>A0AAN6R0F3_9PEZI</name>
<sequence length="276" mass="30677">MAIPMPWIPCTERFPTYTGLLQQPMAGLPCARAPVFPFFPNCPMAPNAGYPPVHPLPPDDICINCWTAADQVLQPRERAQLTLPFIRRGRTGTGEPKFVTNILGHRVLLCEFCERDEIELYKRQIARNANPPPTNHHGWEETCTCQEARIRAPPGGTYCIGCRQRVLLTIGDEVNAEMLERFRIARNPQGVLVTATHALMARRAAIGKDFACRCGRDTVAPTAHPKVLQCLCCGGVTIDRDQVKLQRDTQANLAARAAWPGSEESRASCCYCEQQP</sequence>
<keyword evidence="3" id="KW-1185">Reference proteome</keyword>
<dbReference type="Proteomes" id="UP001168146">
    <property type="component" value="Unassembled WGS sequence"/>
</dbReference>
<reference evidence="1" key="1">
    <citation type="submission" date="2021-12" db="EMBL/GenBank/DDBJ databases">
        <title>Black yeast isolated from Biological Soil Crust.</title>
        <authorList>
            <person name="Kurbessoian T."/>
        </authorList>
    </citation>
    <scope>NUCLEOTIDE SEQUENCE</scope>
    <source>
        <strain evidence="1">CCFEE 5208</strain>
    </source>
</reference>
<evidence type="ECO:0000313" key="2">
    <source>
        <dbReference type="EMBL" id="KAK1009639.1"/>
    </source>
</evidence>
<organism evidence="2 3">
    <name type="scientific">Friedmanniomyces endolithicus</name>
    <dbReference type="NCBI Taxonomy" id="329885"/>
    <lineage>
        <taxon>Eukaryota</taxon>
        <taxon>Fungi</taxon>
        <taxon>Dikarya</taxon>
        <taxon>Ascomycota</taxon>
        <taxon>Pezizomycotina</taxon>
        <taxon>Dothideomycetes</taxon>
        <taxon>Dothideomycetidae</taxon>
        <taxon>Mycosphaerellales</taxon>
        <taxon>Teratosphaeriaceae</taxon>
        <taxon>Friedmanniomyces</taxon>
    </lineage>
</organism>
<comment type="caution">
    <text evidence="2">The sequence shown here is derived from an EMBL/GenBank/DDBJ whole genome shotgun (WGS) entry which is preliminary data.</text>
</comment>
<dbReference type="Proteomes" id="UP001175353">
    <property type="component" value="Unassembled WGS sequence"/>
</dbReference>
<proteinExistence type="predicted"/>
<accession>A0AAN6R0F3</accession>